<name>A0A9W7D3C8_9STRA</name>
<reference evidence="2" key="1">
    <citation type="submission" date="2023-04" db="EMBL/GenBank/DDBJ databases">
        <title>Phytophthora fragariaefolia NBRC 109709.</title>
        <authorList>
            <person name="Ichikawa N."/>
            <person name="Sato H."/>
            <person name="Tonouchi N."/>
        </authorList>
    </citation>
    <scope>NUCLEOTIDE SEQUENCE</scope>
    <source>
        <strain evidence="2">NBRC 109709</strain>
    </source>
</reference>
<evidence type="ECO:0000256" key="1">
    <source>
        <dbReference type="SAM" id="MobiDB-lite"/>
    </source>
</evidence>
<organism evidence="2 3">
    <name type="scientific">Phytophthora fragariaefolia</name>
    <dbReference type="NCBI Taxonomy" id="1490495"/>
    <lineage>
        <taxon>Eukaryota</taxon>
        <taxon>Sar</taxon>
        <taxon>Stramenopiles</taxon>
        <taxon>Oomycota</taxon>
        <taxon>Peronosporomycetes</taxon>
        <taxon>Peronosporales</taxon>
        <taxon>Peronosporaceae</taxon>
        <taxon>Phytophthora</taxon>
    </lineage>
</organism>
<sequence length="117" mass="12201">MNSQDNATTRAPFAQAPLPAPLVSPFTPSEFASFASLGCSHLPAASFSAQLQLAQTPAHGPASYVLELPSTPQRLRMPQCQTGGDSDSSEESLIGATPTDTQGDMVAKPPSPIDYNN</sequence>
<dbReference type="EMBL" id="BSXT01002513">
    <property type="protein sequence ID" value="GMF49326.1"/>
    <property type="molecule type" value="Genomic_DNA"/>
</dbReference>
<evidence type="ECO:0000313" key="3">
    <source>
        <dbReference type="Proteomes" id="UP001165121"/>
    </source>
</evidence>
<accession>A0A9W7D3C8</accession>
<dbReference type="AlphaFoldDB" id="A0A9W7D3C8"/>
<dbReference type="Proteomes" id="UP001165121">
    <property type="component" value="Unassembled WGS sequence"/>
</dbReference>
<gene>
    <name evidence="2" type="ORF">Pfra01_001945500</name>
</gene>
<comment type="caution">
    <text evidence="2">The sequence shown here is derived from an EMBL/GenBank/DDBJ whole genome shotgun (WGS) entry which is preliminary data.</text>
</comment>
<proteinExistence type="predicted"/>
<protein>
    <submittedName>
        <fullName evidence="2">Unnamed protein product</fullName>
    </submittedName>
</protein>
<evidence type="ECO:0000313" key="2">
    <source>
        <dbReference type="EMBL" id="GMF49326.1"/>
    </source>
</evidence>
<feature type="region of interest" description="Disordered" evidence="1">
    <location>
        <begin position="70"/>
        <end position="117"/>
    </location>
</feature>
<keyword evidence="3" id="KW-1185">Reference proteome</keyword>